<accession>A0A0G2J9U8</accession>
<dbReference type="VEuPathDB" id="FungiDB:EMCG_09482"/>
<dbReference type="AlphaFoldDB" id="A0A0G2J9U8"/>
<organism evidence="1 2">
    <name type="scientific">[Emmonsia] crescens</name>
    <dbReference type="NCBI Taxonomy" id="73230"/>
    <lineage>
        <taxon>Eukaryota</taxon>
        <taxon>Fungi</taxon>
        <taxon>Dikarya</taxon>
        <taxon>Ascomycota</taxon>
        <taxon>Pezizomycotina</taxon>
        <taxon>Eurotiomycetes</taxon>
        <taxon>Eurotiomycetidae</taxon>
        <taxon>Onygenales</taxon>
        <taxon>Ajellomycetaceae</taxon>
        <taxon>Emergomyces</taxon>
    </lineage>
</organism>
<name>A0A0G2J9U8_9EURO</name>
<evidence type="ECO:0000313" key="1">
    <source>
        <dbReference type="EMBL" id="KKZ64606.1"/>
    </source>
</evidence>
<reference evidence="2" key="1">
    <citation type="journal article" date="2015" name="PLoS Genet.">
        <title>The dynamic genome and transcriptome of the human fungal pathogen Blastomyces and close relative Emmonsia.</title>
        <authorList>
            <person name="Munoz J.F."/>
            <person name="Gauthier G.M."/>
            <person name="Desjardins C.A."/>
            <person name="Gallo J.E."/>
            <person name="Holder J."/>
            <person name="Sullivan T.D."/>
            <person name="Marty A.J."/>
            <person name="Carmen J.C."/>
            <person name="Chen Z."/>
            <person name="Ding L."/>
            <person name="Gujja S."/>
            <person name="Magrini V."/>
            <person name="Misas E."/>
            <person name="Mitreva M."/>
            <person name="Priest M."/>
            <person name="Saif S."/>
            <person name="Whiston E.A."/>
            <person name="Young S."/>
            <person name="Zeng Q."/>
            <person name="Goldman W.E."/>
            <person name="Mardis E.R."/>
            <person name="Taylor J.W."/>
            <person name="McEwen J.G."/>
            <person name="Clay O.K."/>
            <person name="Klein B.S."/>
            <person name="Cuomo C.A."/>
        </authorList>
    </citation>
    <scope>NUCLEOTIDE SEQUENCE [LARGE SCALE GENOMIC DNA]</scope>
    <source>
        <strain evidence="2">UAMH 3008</strain>
    </source>
</reference>
<gene>
    <name evidence="1" type="ORF">EMCG_09482</name>
</gene>
<protein>
    <submittedName>
        <fullName evidence="1">Uncharacterized protein</fullName>
    </submittedName>
</protein>
<dbReference type="Proteomes" id="UP000034164">
    <property type="component" value="Unassembled WGS sequence"/>
</dbReference>
<proteinExistence type="predicted"/>
<sequence>MSGSSMDTTLQLIYKESNKGELPFQHYHVKAVAESVQDGSLEFNKQDLLQNLREIRYKESTIGSAFEETAVYPADHTLKTASC</sequence>
<dbReference type="EMBL" id="LCZI01000771">
    <property type="protein sequence ID" value="KKZ64606.1"/>
    <property type="molecule type" value="Genomic_DNA"/>
</dbReference>
<evidence type="ECO:0000313" key="2">
    <source>
        <dbReference type="Proteomes" id="UP000034164"/>
    </source>
</evidence>
<comment type="caution">
    <text evidence="1">The sequence shown here is derived from an EMBL/GenBank/DDBJ whole genome shotgun (WGS) entry which is preliminary data.</text>
</comment>